<comment type="caution">
    <text evidence="4">The sequence shown here is derived from an EMBL/GenBank/DDBJ whole genome shotgun (WGS) entry which is preliminary data.</text>
</comment>
<feature type="repeat" description="WD" evidence="3">
    <location>
        <begin position="460"/>
        <end position="499"/>
    </location>
</feature>
<dbReference type="Proteomes" id="UP000232323">
    <property type="component" value="Unassembled WGS sequence"/>
</dbReference>
<dbReference type="Pfam" id="PF00400">
    <property type="entry name" value="WD40"/>
    <property type="match status" value="5"/>
</dbReference>
<dbReference type="CDD" id="cd00200">
    <property type="entry name" value="WD40"/>
    <property type="match status" value="1"/>
</dbReference>
<evidence type="ECO:0000256" key="2">
    <source>
        <dbReference type="ARBA" id="ARBA00022737"/>
    </source>
</evidence>
<evidence type="ECO:0000256" key="3">
    <source>
        <dbReference type="PROSITE-ProRule" id="PRU00221"/>
    </source>
</evidence>
<evidence type="ECO:0000313" key="5">
    <source>
        <dbReference type="Proteomes" id="UP000232323"/>
    </source>
</evidence>
<feature type="repeat" description="WD" evidence="3">
    <location>
        <begin position="376"/>
        <end position="417"/>
    </location>
</feature>
<protein>
    <submittedName>
        <fullName evidence="4">Uncharacterized protein</fullName>
    </submittedName>
</protein>
<feature type="repeat" description="WD" evidence="3">
    <location>
        <begin position="505"/>
        <end position="546"/>
    </location>
</feature>
<dbReference type="STRING" id="1157962.A0A250XB02"/>
<reference evidence="4 5" key="1">
    <citation type="submission" date="2017-08" db="EMBL/GenBank/DDBJ databases">
        <title>Acidophilic green algal genome provides insights into adaptation to an acidic environment.</title>
        <authorList>
            <person name="Hirooka S."/>
            <person name="Hirose Y."/>
            <person name="Kanesaki Y."/>
            <person name="Higuchi S."/>
            <person name="Fujiwara T."/>
            <person name="Onuma R."/>
            <person name="Era A."/>
            <person name="Ohbayashi R."/>
            <person name="Uzuka A."/>
            <person name="Nozaki H."/>
            <person name="Yoshikawa H."/>
            <person name="Miyagishima S.Y."/>
        </authorList>
    </citation>
    <scope>NUCLEOTIDE SEQUENCE [LARGE SCALE GENOMIC DNA]</scope>
    <source>
        <strain evidence="4 5">NIES-2499</strain>
    </source>
</reference>
<sequence length="668" mass="70876">MFRRLLELRDLVKESETLKEKQTQDMALRNPAAALLVRLHCHELIDPVCRCQAFAFEELDLQHEACRRHVPASGTTTSSHHLHWKKIDLHLERILATEASAAHPSVVEQRRKNKRCLNLVKQPLEPLLELRGLQRHKVSFMELGLQAAVDLLLLEEPKVMESLRHTVPPDGHAWTDVELSRLRRVLDDIGVGRQLLREEAVGGQICILSGGGGDNELRMWDLVEGICLMVMPAPTPATHRDPSSASGHLAVVNNSVAAPGPSGTVAAPQVPVAGVMHASSVVPVAGVMHYASSVVPVAGVMHASSVVPVAGVMHASSVVPVAGVMHYASSVATGHSDRVFGVVVSQDGSAAWSAGWDHKVLKWELATGAQVQDVKFEGHQGWVTGIALTPDESRVVTCCWDKVVRVWGADDGRLKASLQGHSDSVECISVSPDGLYAASGGWDHALCIWDMNNLKLRDCMKVHSEVVMGVDVCGNKVLSGSDDGTAKLWKLSARGTLSKRPVMELKGHSGGVTDVAFSPDGTFAFTASKDGTLRYWDVEAAPITSLSNRAGAVGGAASASANCLAVLKGHTDWVMSLAVAPNGRTVVSGGRDRVVMVWDVLGGGSGSHNATSVAGPAISSAAPAPLKMPATGLGALSTLKPIKKLEGHSGCVWSVSIVPNVGHGKLET</sequence>
<feature type="repeat" description="WD" evidence="3">
    <location>
        <begin position="332"/>
        <end position="373"/>
    </location>
</feature>
<keyword evidence="1 3" id="KW-0853">WD repeat</keyword>
<dbReference type="PANTHER" id="PTHR19848:SF8">
    <property type="entry name" value="F-BOX AND WD REPEAT DOMAIN CONTAINING 7"/>
    <property type="match status" value="1"/>
</dbReference>
<dbReference type="PROSITE" id="PS50082">
    <property type="entry name" value="WD_REPEATS_2"/>
    <property type="match status" value="6"/>
</dbReference>
<gene>
    <name evidence="4" type="ORF">CEUSTIGMA_g7674.t1</name>
</gene>
<name>A0A250XB02_9CHLO</name>
<dbReference type="InterPro" id="IPR020472">
    <property type="entry name" value="WD40_PAC1"/>
</dbReference>
<dbReference type="PROSITE" id="PS00678">
    <property type="entry name" value="WD_REPEATS_1"/>
    <property type="match status" value="2"/>
</dbReference>
<feature type="repeat" description="WD" evidence="3">
    <location>
        <begin position="418"/>
        <end position="453"/>
    </location>
</feature>
<dbReference type="InterPro" id="IPR001680">
    <property type="entry name" value="WD40_rpt"/>
</dbReference>
<evidence type="ECO:0000256" key="1">
    <source>
        <dbReference type="ARBA" id="ARBA00022574"/>
    </source>
</evidence>
<dbReference type="OrthoDB" id="538223at2759"/>
<feature type="repeat" description="WD" evidence="3">
    <location>
        <begin position="567"/>
        <end position="600"/>
    </location>
</feature>
<proteinExistence type="predicted"/>
<dbReference type="InterPro" id="IPR019775">
    <property type="entry name" value="WD40_repeat_CS"/>
</dbReference>
<keyword evidence="2" id="KW-0677">Repeat</keyword>
<dbReference type="InterPro" id="IPR036322">
    <property type="entry name" value="WD40_repeat_dom_sf"/>
</dbReference>
<dbReference type="InterPro" id="IPR015943">
    <property type="entry name" value="WD40/YVTN_repeat-like_dom_sf"/>
</dbReference>
<dbReference type="SUPFAM" id="SSF50978">
    <property type="entry name" value="WD40 repeat-like"/>
    <property type="match status" value="1"/>
</dbReference>
<dbReference type="PRINTS" id="PR00320">
    <property type="entry name" value="GPROTEINBRPT"/>
</dbReference>
<organism evidence="4 5">
    <name type="scientific">Chlamydomonas eustigma</name>
    <dbReference type="NCBI Taxonomy" id="1157962"/>
    <lineage>
        <taxon>Eukaryota</taxon>
        <taxon>Viridiplantae</taxon>
        <taxon>Chlorophyta</taxon>
        <taxon>core chlorophytes</taxon>
        <taxon>Chlorophyceae</taxon>
        <taxon>CS clade</taxon>
        <taxon>Chlamydomonadales</taxon>
        <taxon>Chlamydomonadaceae</taxon>
        <taxon>Chlamydomonas</taxon>
    </lineage>
</organism>
<dbReference type="PANTHER" id="PTHR19848">
    <property type="entry name" value="WD40 REPEAT PROTEIN"/>
    <property type="match status" value="1"/>
</dbReference>
<dbReference type="AlphaFoldDB" id="A0A250XB02"/>
<dbReference type="PROSITE" id="PS50294">
    <property type="entry name" value="WD_REPEATS_REGION"/>
    <property type="match status" value="4"/>
</dbReference>
<accession>A0A250XB02</accession>
<dbReference type="Gene3D" id="2.130.10.10">
    <property type="entry name" value="YVTN repeat-like/Quinoprotein amine dehydrogenase"/>
    <property type="match status" value="3"/>
</dbReference>
<evidence type="ECO:0000313" key="4">
    <source>
        <dbReference type="EMBL" id="GAX80236.1"/>
    </source>
</evidence>
<dbReference type="EMBL" id="BEGY01000050">
    <property type="protein sequence ID" value="GAX80236.1"/>
    <property type="molecule type" value="Genomic_DNA"/>
</dbReference>
<keyword evidence="5" id="KW-1185">Reference proteome</keyword>
<dbReference type="SMART" id="SM00320">
    <property type="entry name" value="WD40"/>
    <property type="match status" value="6"/>
</dbReference>